<protein>
    <recommendedName>
        <fullName evidence="3">GNAT family N-acetyltransferase</fullName>
    </recommendedName>
</protein>
<dbReference type="EMBL" id="JBBMQU010000001">
    <property type="protein sequence ID" value="MEM5549259.1"/>
    <property type="molecule type" value="Genomic_DNA"/>
</dbReference>
<accession>A0ABU9TWU8</accession>
<proteinExistence type="predicted"/>
<keyword evidence="2" id="KW-1185">Reference proteome</keyword>
<sequence length="151" mass="17553">MIKPFIPNTFIPPTTFQTDHFYFKVLDDDIAELDYAAVMSSQKRLQGIFGPASNWPDPKMTLADNIASLKIHKHEFNTRKAFAFSVLDKSQNIYLGSIYIDPSPSVDYDCCVYLWIKDEYICLDKTLHQAVSAWLCTHWPFENVLYPDRDY</sequence>
<dbReference type="RefSeq" id="WP_170173317.1">
    <property type="nucleotide sequence ID" value="NZ_JBBMQU010000001.1"/>
</dbReference>
<evidence type="ECO:0000313" key="1">
    <source>
        <dbReference type="EMBL" id="MEM5549259.1"/>
    </source>
</evidence>
<organism evidence="1 2">
    <name type="scientific">Pseudoalteromonas neustonica</name>
    <dbReference type="NCBI Taxonomy" id="1840331"/>
    <lineage>
        <taxon>Bacteria</taxon>
        <taxon>Pseudomonadati</taxon>
        <taxon>Pseudomonadota</taxon>
        <taxon>Gammaproteobacteria</taxon>
        <taxon>Alteromonadales</taxon>
        <taxon>Pseudoalteromonadaceae</taxon>
        <taxon>Pseudoalteromonas</taxon>
    </lineage>
</organism>
<evidence type="ECO:0000313" key="2">
    <source>
        <dbReference type="Proteomes" id="UP001388366"/>
    </source>
</evidence>
<comment type="caution">
    <text evidence="1">The sequence shown here is derived from an EMBL/GenBank/DDBJ whole genome shotgun (WGS) entry which is preliminary data.</text>
</comment>
<name>A0ABU9TWU8_9GAMM</name>
<reference evidence="1 2" key="1">
    <citation type="submission" date="2024-03" db="EMBL/GenBank/DDBJ databases">
        <title>Community enrichment and isolation of bacterial strains for fucoidan degradation.</title>
        <authorList>
            <person name="Sichert A."/>
        </authorList>
    </citation>
    <scope>NUCLEOTIDE SEQUENCE [LARGE SCALE GENOMIC DNA]</scope>
    <source>
        <strain evidence="1 2">AS81</strain>
    </source>
</reference>
<gene>
    <name evidence="1" type="ORF">WNY63_00735</name>
</gene>
<dbReference type="Proteomes" id="UP001388366">
    <property type="component" value="Unassembled WGS sequence"/>
</dbReference>
<evidence type="ECO:0008006" key="3">
    <source>
        <dbReference type="Google" id="ProtNLM"/>
    </source>
</evidence>